<feature type="region of interest" description="Disordered" evidence="3">
    <location>
        <begin position="1"/>
        <end position="23"/>
    </location>
</feature>
<name>A0A1I5UN11_9RHOB</name>
<dbReference type="PANTHER" id="PTHR38432">
    <property type="entry name" value="TELA-LIKE PROTEIN SAOUHSC_01408"/>
    <property type="match status" value="1"/>
</dbReference>
<feature type="compositionally biased region" description="Basic and acidic residues" evidence="3">
    <location>
        <begin position="1"/>
        <end position="11"/>
    </location>
</feature>
<dbReference type="PANTHER" id="PTHR38432:SF1">
    <property type="entry name" value="TELA-LIKE PROTEIN SAOUHSC_01408"/>
    <property type="match status" value="1"/>
</dbReference>
<protein>
    <submittedName>
        <fullName evidence="4">Uncharacterized conserved protein YaaN involved in tellurite resistance</fullName>
    </submittedName>
</protein>
<dbReference type="STRING" id="93684.SAMN05421853_10170"/>
<gene>
    <name evidence="4" type="ORF">SAMN05421853_10170</name>
</gene>
<evidence type="ECO:0000256" key="2">
    <source>
        <dbReference type="PIRNR" id="PIRNR026508"/>
    </source>
</evidence>
<dbReference type="AlphaFoldDB" id="A0A1I5UN11"/>
<dbReference type="Proteomes" id="UP000243106">
    <property type="component" value="Unassembled WGS sequence"/>
</dbReference>
<reference evidence="5" key="1">
    <citation type="submission" date="2016-10" db="EMBL/GenBank/DDBJ databases">
        <authorList>
            <person name="Varghese N."/>
            <person name="Submissions S."/>
        </authorList>
    </citation>
    <scope>NUCLEOTIDE SEQUENCE [LARGE SCALE GENOMIC DNA]</scope>
    <source>
        <strain evidence="5">JCM 10271</strain>
    </source>
</reference>
<sequence length="399" mass="44090">MSEQVRNKAIETEAEVQEVSEATLPMPRKADDLVALDKADAPVAEEIRARMDEIDLSDTNSIVSFGSAAQGELQEISQSMLQGVRNKDVGPAGDSLRGIVTTIRGFSVSELDVRRKRAWWEKLLGRAAPFAKFTARYEEVQGQIDRITDDLLKHEHTLLKDIKSLDLLYDKTLQFYDELALYIAAGEAKLAELDGTDIPAKEAEVNAAPEDDQVMKAQELRDLRAARDDLERRVHDLKLTRQVTMQSLPSIRLVQENDKSLVTKINSTLVNTVPLWETQLAQAVTIQRSTEAAAAVREANDLTNELLTSNAQNLRESNKMIREEMERGVFDIEAVKKANADLIGTIQESLQIADEGKAKRAAAEEDLKKMEAELRDTLASAKAHKTGTGETAATSVPAG</sequence>
<keyword evidence="5" id="KW-1185">Reference proteome</keyword>
<dbReference type="InterPro" id="IPR008863">
    <property type="entry name" value="Toxic_anion-R_TelA"/>
</dbReference>
<dbReference type="EMBL" id="FOXV01000001">
    <property type="protein sequence ID" value="SFP96625.1"/>
    <property type="molecule type" value="Genomic_DNA"/>
</dbReference>
<feature type="region of interest" description="Disordered" evidence="3">
    <location>
        <begin position="378"/>
        <end position="399"/>
    </location>
</feature>
<accession>A0A1I5UN11</accession>
<dbReference type="PIRSF" id="PIRSF026508">
    <property type="entry name" value="TelA"/>
    <property type="match status" value="1"/>
</dbReference>
<evidence type="ECO:0000313" key="4">
    <source>
        <dbReference type="EMBL" id="SFP96625.1"/>
    </source>
</evidence>
<dbReference type="Pfam" id="PF05816">
    <property type="entry name" value="TelA"/>
    <property type="match status" value="1"/>
</dbReference>
<evidence type="ECO:0000256" key="3">
    <source>
        <dbReference type="SAM" id="MobiDB-lite"/>
    </source>
</evidence>
<feature type="compositionally biased region" description="Polar residues" evidence="3">
    <location>
        <begin position="388"/>
        <end position="399"/>
    </location>
</feature>
<dbReference type="RefSeq" id="WP_093008816.1">
    <property type="nucleotide sequence ID" value="NZ_FOXV01000001.1"/>
</dbReference>
<proteinExistence type="inferred from homology"/>
<evidence type="ECO:0000256" key="1">
    <source>
        <dbReference type="ARBA" id="ARBA00005541"/>
    </source>
</evidence>
<organism evidence="4 5">
    <name type="scientific">Roseivivax halotolerans</name>
    <dbReference type="NCBI Taxonomy" id="93684"/>
    <lineage>
        <taxon>Bacteria</taxon>
        <taxon>Pseudomonadati</taxon>
        <taxon>Pseudomonadota</taxon>
        <taxon>Alphaproteobacteria</taxon>
        <taxon>Rhodobacterales</taxon>
        <taxon>Roseobacteraceae</taxon>
        <taxon>Roseivivax</taxon>
    </lineage>
</organism>
<evidence type="ECO:0000313" key="5">
    <source>
        <dbReference type="Proteomes" id="UP000243106"/>
    </source>
</evidence>
<comment type="similarity">
    <text evidence="1 2">Belongs to the TelA family.</text>
</comment>